<keyword evidence="2" id="KW-0863">Zinc-finger</keyword>
<accession>A0A9N9GBR3</accession>
<sequence>MSSEFSFDIISDDITDDRTEKSNGGPIRNNKTLSSSSQVNEFFTKTKESQTCQICVTVYSSSSSTETLKKHLEKKHPTEYQCKFTQTTLNFQQMHPYNHKENFEKSKGLID</sequence>
<dbReference type="Proteomes" id="UP000789570">
    <property type="component" value="Unassembled WGS sequence"/>
</dbReference>
<evidence type="ECO:0000256" key="2">
    <source>
        <dbReference type="ARBA" id="ARBA00022771"/>
    </source>
</evidence>
<dbReference type="SUPFAM" id="SSF57667">
    <property type="entry name" value="beta-beta-alpha zinc fingers"/>
    <property type="match status" value="1"/>
</dbReference>
<reference evidence="6" key="1">
    <citation type="submission" date="2021-06" db="EMBL/GenBank/DDBJ databases">
        <authorList>
            <person name="Kallberg Y."/>
            <person name="Tangrot J."/>
            <person name="Rosling A."/>
        </authorList>
    </citation>
    <scope>NUCLEOTIDE SEQUENCE</scope>
    <source>
        <strain evidence="6">UK204</strain>
    </source>
</reference>
<dbReference type="EMBL" id="CAJVPQ010002385">
    <property type="protein sequence ID" value="CAG8595218.1"/>
    <property type="molecule type" value="Genomic_DNA"/>
</dbReference>
<dbReference type="OrthoDB" id="2448202at2759"/>
<gene>
    <name evidence="6" type="ORF">FCALED_LOCUS8306</name>
</gene>
<evidence type="ECO:0000259" key="5">
    <source>
        <dbReference type="Pfam" id="PF02892"/>
    </source>
</evidence>
<dbReference type="Pfam" id="PF02892">
    <property type="entry name" value="zf-BED"/>
    <property type="match status" value="1"/>
</dbReference>
<comment type="caution">
    <text evidence="6">The sequence shown here is derived from an EMBL/GenBank/DDBJ whole genome shotgun (WGS) entry which is preliminary data.</text>
</comment>
<dbReference type="SMART" id="SM00614">
    <property type="entry name" value="ZnF_BED"/>
    <property type="match status" value="1"/>
</dbReference>
<dbReference type="GO" id="GO:0008270">
    <property type="term" value="F:zinc ion binding"/>
    <property type="evidence" value="ECO:0007669"/>
    <property type="project" value="UniProtKB-KW"/>
</dbReference>
<dbReference type="AlphaFoldDB" id="A0A9N9GBR3"/>
<feature type="domain" description="BED-type" evidence="5">
    <location>
        <begin position="42"/>
        <end position="77"/>
    </location>
</feature>
<evidence type="ECO:0000313" key="7">
    <source>
        <dbReference type="Proteomes" id="UP000789570"/>
    </source>
</evidence>
<dbReference type="InterPro" id="IPR036236">
    <property type="entry name" value="Znf_C2H2_sf"/>
</dbReference>
<keyword evidence="1" id="KW-0479">Metal-binding</keyword>
<evidence type="ECO:0000256" key="3">
    <source>
        <dbReference type="ARBA" id="ARBA00022833"/>
    </source>
</evidence>
<feature type="region of interest" description="Disordered" evidence="4">
    <location>
        <begin position="1"/>
        <end position="35"/>
    </location>
</feature>
<organism evidence="6 7">
    <name type="scientific">Funneliformis caledonium</name>
    <dbReference type="NCBI Taxonomy" id="1117310"/>
    <lineage>
        <taxon>Eukaryota</taxon>
        <taxon>Fungi</taxon>
        <taxon>Fungi incertae sedis</taxon>
        <taxon>Mucoromycota</taxon>
        <taxon>Glomeromycotina</taxon>
        <taxon>Glomeromycetes</taxon>
        <taxon>Glomerales</taxon>
        <taxon>Glomeraceae</taxon>
        <taxon>Funneliformis</taxon>
    </lineage>
</organism>
<name>A0A9N9GBR3_9GLOM</name>
<keyword evidence="7" id="KW-1185">Reference proteome</keyword>
<evidence type="ECO:0000256" key="4">
    <source>
        <dbReference type="SAM" id="MobiDB-lite"/>
    </source>
</evidence>
<evidence type="ECO:0000256" key="1">
    <source>
        <dbReference type="ARBA" id="ARBA00022723"/>
    </source>
</evidence>
<protein>
    <submittedName>
        <fullName evidence="6">8530_t:CDS:1</fullName>
    </submittedName>
</protein>
<dbReference type="GO" id="GO:0003677">
    <property type="term" value="F:DNA binding"/>
    <property type="evidence" value="ECO:0007669"/>
    <property type="project" value="InterPro"/>
</dbReference>
<keyword evidence="3" id="KW-0862">Zinc</keyword>
<dbReference type="InterPro" id="IPR003656">
    <property type="entry name" value="Znf_BED"/>
</dbReference>
<proteinExistence type="predicted"/>
<evidence type="ECO:0000313" key="6">
    <source>
        <dbReference type="EMBL" id="CAG8595218.1"/>
    </source>
</evidence>